<evidence type="ECO:0000256" key="1">
    <source>
        <dbReference type="ARBA" id="ARBA00004571"/>
    </source>
</evidence>
<dbReference type="InterPro" id="IPR013784">
    <property type="entry name" value="Carb-bd-like_fold"/>
</dbReference>
<evidence type="ECO:0000313" key="11">
    <source>
        <dbReference type="Proteomes" id="UP000236728"/>
    </source>
</evidence>
<reference evidence="10 11" key="1">
    <citation type="submission" date="2016-10" db="EMBL/GenBank/DDBJ databases">
        <authorList>
            <person name="de Groot N.N."/>
        </authorList>
    </citation>
    <scope>NUCLEOTIDE SEQUENCE [LARGE SCALE GENOMIC DNA]</scope>
    <source>
        <strain evidence="10 11">DSM 22489</strain>
    </source>
</reference>
<dbReference type="EMBL" id="FNVA01000008">
    <property type="protein sequence ID" value="SEG66486.1"/>
    <property type="molecule type" value="Genomic_DNA"/>
</dbReference>
<gene>
    <name evidence="10" type="ORF">SAMN05421819_4132</name>
</gene>
<dbReference type="InterPro" id="IPR013783">
    <property type="entry name" value="Ig-like_fold"/>
</dbReference>
<dbReference type="Pfam" id="PF13620">
    <property type="entry name" value="CarboxypepD_reg"/>
    <property type="match status" value="1"/>
</dbReference>
<evidence type="ECO:0000259" key="9">
    <source>
        <dbReference type="Pfam" id="PF25183"/>
    </source>
</evidence>
<dbReference type="Proteomes" id="UP000236728">
    <property type="component" value="Unassembled WGS sequence"/>
</dbReference>
<dbReference type="GO" id="GO:0030246">
    <property type="term" value="F:carbohydrate binding"/>
    <property type="evidence" value="ECO:0007669"/>
    <property type="project" value="InterPro"/>
</dbReference>
<dbReference type="SUPFAM" id="SSF49452">
    <property type="entry name" value="Starch-binding domain-like"/>
    <property type="match status" value="1"/>
</dbReference>
<dbReference type="GO" id="GO:0015344">
    <property type="term" value="F:siderophore uptake transmembrane transporter activity"/>
    <property type="evidence" value="ECO:0007669"/>
    <property type="project" value="TreeGrafter"/>
</dbReference>
<dbReference type="PANTHER" id="PTHR30069:SF29">
    <property type="entry name" value="HEMOGLOBIN AND HEMOGLOBIN-HAPTOGLOBIN-BINDING PROTEIN 1-RELATED"/>
    <property type="match status" value="1"/>
</dbReference>
<feature type="signal peptide" evidence="8">
    <location>
        <begin position="1"/>
        <end position="27"/>
    </location>
</feature>
<sequence>MNLLFSKARTFGLLLVVLAAAFSSVSAQTSYGGLRGEVKDSQGAVISGAEITLTNEDTKITRSAVTNSAGVYLFGGVDPGTYKVTIAMPGFKTFDSPGHIVSLGVTATADASLQIGAKGETIEVTADSLELQTSTASGGQLYNAQQVEDLPLLGRNPFMLEAFDANVVTLGDPRYVRAEDQTGSSQVSLAGAPSNSNSYVVDGIPISTSSGGVTFIPTVEAVSDAKIQANTYDAEVGRSGGGIFASDLKSGSSQYHGVLYGETRQTGWSGNLWFNHFAFGGAGAPTPSDETYIYEGAFGGPLVPPLLRDKAPHWLDQTFYWLDEAGYRQGQPLTGVTTSFYTPTTAERSGDFSAYAPNTGSSTSCTGAQSNCYILYDPTTFPRVSFLQETGANKIPASYINPLGQYTVNQFPSPTASYIYGTTGQSYNFSNPSSAFKSRDDTYSGKLEHTFFPWYTASASYVHSAIQEPSGNALIVPFASSTKLLRYTDATAINNTFTINPTTLLTVAYGYNRYYSASFQYSTGFNAATGFGGTGFPAAFASQLQSATFPAISLSSVSGAAGIGASNGGPTVYASHNVVAVASKTLGRHTIKAGYEYRGFDVYTNPTSGGAGSFTFDGQYTNSTGLSDSGSPRSIADLLVGQPSSATVTLNSGVFINKINYNSLFAQDDFRFSSKLTVNAGLRYEYEPGQTEQRNRYNVGFDPKATGSYVNAAGNTVNFTGALAFAGQNGEPTHCCNNSHTKFSPRIGISYSPDSKTVVHAGYGIFFAPVGIAAATTGYSQTSTYSITSATAGVAVGNAAYLSNPFPSGLLQPTGNTLGPLTGLGSSLTGSSTYAFTTGLQDFQKRFPFVEQYSLDVERAIPWGIMAKVGYYGAHARNYANYTNINQLSDTVMASYAQGGSNYGQSLATKVTNPFYAKTIGGLPATGTVSTTTIAQGQLLLPFPQFGAVYVLRSSGYSNYNSLVFKAEKHTRNGLTMLATYTWSANWDNIWSTGSQIYSSYGPQDAYNPRGEYARSLNSIPNRATAAVTYELPFGRGKKYLSGANRLVDSVVGGWSISDEWIDQNGVPLSIQQTDLSSGTYGTTGIGGTYQRPNLAGDAHAVCGSGKPQTRLGNFSSAATAEAPYVKSSALTPAAPYTYGNAPRMLPCRAPGYDAQNISVFKDIKISERFTFQFRAEALNAMNTPEFAPPSLSYTVSTPASVTATPAASSSQTFGNITTTVGFARIIQLGGRLSF</sequence>
<keyword evidence="6" id="KW-0472">Membrane</keyword>
<dbReference type="GO" id="GO:0044718">
    <property type="term" value="P:siderophore transmembrane transport"/>
    <property type="evidence" value="ECO:0007669"/>
    <property type="project" value="TreeGrafter"/>
</dbReference>
<dbReference type="InterPro" id="IPR039426">
    <property type="entry name" value="TonB-dep_rcpt-like"/>
</dbReference>
<dbReference type="SUPFAM" id="SSF56935">
    <property type="entry name" value="Porins"/>
    <property type="match status" value="1"/>
</dbReference>
<keyword evidence="10" id="KW-0645">Protease</keyword>
<keyword evidence="4" id="KW-0812">Transmembrane</keyword>
<evidence type="ECO:0000256" key="5">
    <source>
        <dbReference type="ARBA" id="ARBA00022729"/>
    </source>
</evidence>
<keyword evidence="7" id="KW-0998">Cell outer membrane</keyword>
<organism evidence="10 11">
    <name type="scientific">Bryocella elongata</name>
    <dbReference type="NCBI Taxonomy" id="863522"/>
    <lineage>
        <taxon>Bacteria</taxon>
        <taxon>Pseudomonadati</taxon>
        <taxon>Acidobacteriota</taxon>
        <taxon>Terriglobia</taxon>
        <taxon>Terriglobales</taxon>
        <taxon>Acidobacteriaceae</taxon>
        <taxon>Bryocella</taxon>
    </lineage>
</organism>
<accession>A0A1H6C299</accession>
<keyword evidence="11" id="KW-1185">Reference proteome</keyword>
<dbReference type="AlphaFoldDB" id="A0A1H6C299"/>
<proteinExistence type="predicted"/>
<evidence type="ECO:0000256" key="8">
    <source>
        <dbReference type="SAM" id="SignalP"/>
    </source>
</evidence>
<dbReference type="PANTHER" id="PTHR30069">
    <property type="entry name" value="TONB-DEPENDENT OUTER MEMBRANE RECEPTOR"/>
    <property type="match status" value="1"/>
</dbReference>
<dbReference type="GO" id="GO:0004180">
    <property type="term" value="F:carboxypeptidase activity"/>
    <property type="evidence" value="ECO:0007669"/>
    <property type="project" value="UniProtKB-KW"/>
</dbReference>
<keyword evidence="10" id="KW-0121">Carboxypeptidase</keyword>
<dbReference type="Gene3D" id="2.40.170.20">
    <property type="entry name" value="TonB-dependent receptor, beta-barrel domain"/>
    <property type="match status" value="1"/>
</dbReference>
<keyword evidence="2" id="KW-0813">Transport</keyword>
<feature type="domain" description="TonB-dependent transporter Oar-like beta-barrel" evidence="9">
    <location>
        <begin position="248"/>
        <end position="1228"/>
    </location>
</feature>
<evidence type="ECO:0000256" key="7">
    <source>
        <dbReference type="ARBA" id="ARBA00023237"/>
    </source>
</evidence>
<dbReference type="InterPro" id="IPR057601">
    <property type="entry name" value="Oar-like_b-barrel"/>
</dbReference>
<name>A0A1H6C299_9BACT</name>
<dbReference type="InterPro" id="IPR036942">
    <property type="entry name" value="Beta-barrel_TonB_sf"/>
</dbReference>
<evidence type="ECO:0000256" key="2">
    <source>
        <dbReference type="ARBA" id="ARBA00022448"/>
    </source>
</evidence>
<dbReference type="GO" id="GO:0009279">
    <property type="term" value="C:cell outer membrane"/>
    <property type="evidence" value="ECO:0007669"/>
    <property type="project" value="UniProtKB-SubCell"/>
</dbReference>
<evidence type="ECO:0000256" key="6">
    <source>
        <dbReference type="ARBA" id="ARBA00023136"/>
    </source>
</evidence>
<evidence type="ECO:0000256" key="3">
    <source>
        <dbReference type="ARBA" id="ARBA00022452"/>
    </source>
</evidence>
<keyword evidence="3" id="KW-1134">Transmembrane beta strand</keyword>
<keyword evidence="5 8" id="KW-0732">Signal</keyword>
<evidence type="ECO:0000256" key="4">
    <source>
        <dbReference type="ARBA" id="ARBA00022692"/>
    </source>
</evidence>
<keyword evidence="10" id="KW-0378">Hydrolase</keyword>
<dbReference type="Pfam" id="PF25183">
    <property type="entry name" value="OMP_b-brl_4"/>
    <property type="match status" value="1"/>
</dbReference>
<evidence type="ECO:0000313" key="10">
    <source>
        <dbReference type="EMBL" id="SEG66486.1"/>
    </source>
</evidence>
<protein>
    <submittedName>
        <fullName evidence="10">Carboxypeptidase regulatory-like domain-containing protein</fullName>
    </submittedName>
</protein>
<dbReference type="Gene3D" id="2.60.40.10">
    <property type="entry name" value="Immunoglobulins"/>
    <property type="match status" value="1"/>
</dbReference>
<comment type="subcellular location">
    <subcellularLocation>
        <location evidence="1">Cell outer membrane</location>
        <topology evidence="1">Multi-pass membrane protein</topology>
    </subcellularLocation>
</comment>
<feature type="chain" id="PRO_5009294476" evidence="8">
    <location>
        <begin position="28"/>
        <end position="1235"/>
    </location>
</feature>